<feature type="domain" description="B30.2/SPRY" evidence="10">
    <location>
        <begin position="192"/>
        <end position="384"/>
    </location>
</feature>
<organism evidence="12 13">
    <name type="scientific">Astyanax mexicanus</name>
    <name type="common">Blind cave fish</name>
    <name type="synonym">Astyanax fasciatus mexicanus</name>
    <dbReference type="NCBI Taxonomy" id="7994"/>
    <lineage>
        <taxon>Eukaryota</taxon>
        <taxon>Metazoa</taxon>
        <taxon>Chordata</taxon>
        <taxon>Craniata</taxon>
        <taxon>Vertebrata</taxon>
        <taxon>Euteleostomi</taxon>
        <taxon>Actinopterygii</taxon>
        <taxon>Neopterygii</taxon>
        <taxon>Teleostei</taxon>
        <taxon>Ostariophysi</taxon>
        <taxon>Characiformes</taxon>
        <taxon>Characoidei</taxon>
        <taxon>Acestrorhamphidae</taxon>
        <taxon>Acestrorhamphinae</taxon>
        <taxon>Astyanax</taxon>
    </lineage>
</organism>
<evidence type="ECO:0000256" key="1">
    <source>
        <dbReference type="ARBA" id="ARBA00004370"/>
    </source>
</evidence>
<dbReference type="Gene3D" id="2.60.40.10">
    <property type="entry name" value="Immunoglobulins"/>
    <property type="match status" value="1"/>
</dbReference>
<feature type="signal peptide" evidence="9">
    <location>
        <begin position="1"/>
        <end position="17"/>
    </location>
</feature>
<dbReference type="InterPro" id="IPR013783">
    <property type="entry name" value="Ig-like_fold"/>
</dbReference>
<evidence type="ECO:0000256" key="5">
    <source>
        <dbReference type="ARBA" id="ARBA00023157"/>
    </source>
</evidence>
<comment type="caution">
    <text evidence="12">The sequence shown here is derived from an EMBL/GenBank/DDBJ whole genome shotgun (WGS) entry which is preliminary data.</text>
</comment>
<keyword evidence="8" id="KW-1133">Transmembrane helix</keyword>
<dbReference type="PROSITE" id="PS50835">
    <property type="entry name" value="IG_LIKE"/>
    <property type="match status" value="1"/>
</dbReference>
<evidence type="ECO:0000256" key="8">
    <source>
        <dbReference type="SAM" id="Phobius"/>
    </source>
</evidence>
<dbReference type="InterPro" id="IPR003877">
    <property type="entry name" value="SPRY_dom"/>
</dbReference>
<keyword evidence="7" id="KW-0393">Immunoglobulin domain</keyword>
<evidence type="ECO:0000259" key="11">
    <source>
        <dbReference type="PROSITE" id="PS50835"/>
    </source>
</evidence>
<name>A0A8T2KMS0_ASTMX</name>
<evidence type="ECO:0000256" key="2">
    <source>
        <dbReference type="ARBA" id="ARBA00007591"/>
    </source>
</evidence>
<dbReference type="Proteomes" id="UP000752171">
    <property type="component" value="Unassembled WGS sequence"/>
</dbReference>
<dbReference type="FunFam" id="2.60.40.10:FF:000142">
    <property type="entry name" value="V-set domain-containing T-cell activation inhibitor 1"/>
    <property type="match status" value="1"/>
</dbReference>
<feature type="transmembrane region" description="Helical" evidence="8">
    <location>
        <begin position="146"/>
        <end position="168"/>
    </location>
</feature>
<dbReference type="SMART" id="SM00449">
    <property type="entry name" value="SPRY"/>
    <property type="match status" value="1"/>
</dbReference>
<sequence length="384" mass="44287">MLMRWIWFIVPMSFCIEQDPFSVVVPRAPVYGLLGSSVTLPCSISPPLNAVNFEVLWYRPQEGHTPILFYQDLEIRKNPRNPQYQGRVSLLGGLDEGNVSVKLENIRLEDKGEYICRVEKTDEGEEWYDEATVSLQVNESRKRHHIWTAILFSLSLLSIVGAGVFFMLRQKGLVCSKRTETEGIEEPLNNVEEQQMEEVQAEDVPPDFIVNISIDPEETPEFLQITDDGKSVHCHQPIENHEDEDHKIFTLCKERFSSGQQCWKVKVCNVPKEKISWFVGMATEEAEREYRIPFTPQNGFWVLCYEMEKQVYVRESPIMPTPLPDVSDDLTTVRVFLDCDNHTLSFYNSDTQSLIHTFNNVTFRTSLRPLISPGIRDVIPVHIC</sequence>
<evidence type="ECO:0000256" key="4">
    <source>
        <dbReference type="ARBA" id="ARBA00023136"/>
    </source>
</evidence>
<dbReference type="Gene3D" id="2.60.120.920">
    <property type="match status" value="1"/>
</dbReference>
<evidence type="ECO:0000256" key="9">
    <source>
        <dbReference type="SAM" id="SignalP"/>
    </source>
</evidence>
<dbReference type="InterPro" id="IPR050504">
    <property type="entry name" value="IgSF_BTN/MOG"/>
</dbReference>
<dbReference type="InterPro" id="IPR007110">
    <property type="entry name" value="Ig-like_dom"/>
</dbReference>
<accession>A0A8T2KMS0</accession>
<dbReference type="InterPro" id="IPR036179">
    <property type="entry name" value="Ig-like_dom_sf"/>
</dbReference>
<dbReference type="InterPro" id="IPR043136">
    <property type="entry name" value="B30.2/SPRY_sf"/>
</dbReference>
<dbReference type="SUPFAM" id="SSF48726">
    <property type="entry name" value="Immunoglobulin"/>
    <property type="match status" value="1"/>
</dbReference>
<reference evidence="12 13" key="1">
    <citation type="submission" date="2021-07" db="EMBL/GenBank/DDBJ databases">
        <authorList>
            <person name="Imarazene B."/>
            <person name="Zahm M."/>
            <person name="Klopp C."/>
            <person name="Cabau C."/>
            <person name="Beille S."/>
            <person name="Jouanno E."/>
            <person name="Castinel A."/>
            <person name="Lluch J."/>
            <person name="Gil L."/>
            <person name="Kuchtly C."/>
            <person name="Lopez Roques C."/>
            <person name="Donnadieu C."/>
            <person name="Parrinello H."/>
            <person name="Journot L."/>
            <person name="Du K."/>
            <person name="Schartl M."/>
            <person name="Retaux S."/>
            <person name="Guiguen Y."/>
        </authorList>
    </citation>
    <scope>NUCLEOTIDE SEQUENCE [LARGE SCALE GENOMIC DNA]</scope>
    <source>
        <strain evidence="12">Pach_M1</strain>
        <tissue evidence="12">Testis</tissue>
    </source>
</reference>
<dbReference type="SUPFAM" id="SSF49899">
    <property type="entry name" value="Concanavalin A-like lectins/glucanases"/>
    <property type="match status" value="1"/>
</dbReference>
<keyword evidence="8" id="KW-0812">Transmembrane</keyword>
<evidence type="ECO:0000259" key="10">
    <source>
        <dbReference type="PROSITE" id="PS50188"/>
    </source>
</evidence>
<feature type="domain" description="Ig-like" evidence="11">
    <location>
        <begin position="20"/>
        <end position="134"/>
    </location>
</feature>
<dbReference type="GO" id="GO:1903037">
    <property type="term" value="P:regulation of leukocyte cell-cell adhesion"/>
    <property type="evidence" value="ECO:0007669"/>
    <property type="project" value="UniProtKB-ARBA"/>
</dbReference>
<dbReference type="EMBL" id="JAICCE010000025">
    <property type="protein sequence ID" value="KAG9260007.1"/>
    <property type="molecule type" value="Genomic_DNA"/>
</dbReference>
<feature type="chain" id="PRO_5035847207" evidence="9">
    <location>
        <begin position="18"/>
        <end position="384"/>
    </location>
</feature>
<dbReference type="Pfam" id="PF00622">
    <property type="entry name" value="SPRY"/>
    <property type="match status" value="1"/>
</dbReference>
<evidence type="ECO:0000256" key="6">
    <source>
        <dbReference type="ARBA" id="ARBA00023180"/>
    </source>
</evidence>
<keyword evidence="3 9" id="KW-0732">Signal</keyword>
<protein>
    <submittedName>
        <fullName evidence="12">Butyrophilin subfamily 2 member A2-like</fullName>
    </submittedName>
</protein>
<comment type="similarity">
    <text evidence="2">Belongs to the immunoglobulin superfamily. BTN/MOG family.</text>
</comment>
<keyword evidence="6" id="KW-0325">Glycoprotein</keyword>
<dbReference type="PANTHER" id="PTHR24100">
    <property type="entry name" value="BUTYROPHILIN"/>
    <property type="match status" value="1"/>
</dbReference>
<keyword evidence="5" id="KW-1015">Disulfide bond</keyword>
<dbReference type="AlphaFoldDB" id="A0A8T2KMS0"/>
<comment type="subcellular location">
    <subcellularLocation>
        <location evidence="1">Membrane</location>
    </subcellularLocation>
</comment>
<dbReference type="InterPro" id="IPR003599">
    <property type="entry name" value="Ig_sub"/>
</dbReference>
<dbReference type="GO" id="GO:0050863">
    <property type="term" value="P:regulation of T cell activation"/>
    <property type="evidence" value="ECO:0007669"/>
    <property type="project" value="UniProtKB-ARBA"/>
</dbReference>
<dbReference type="InterPro" id="IPR013106">
    <property type="entry name" value="Ig_V-set"/>
</dbReference>
<dbReference type="GO" id="GO:0016020">
    <property type="term" value="C:membrane"/>
    <property type="evidence" value="ECO:0007669"/>
    <property type="project" value="UniProtKB-SubCell"/>
</dbReference>
<dbReference type="PROSITE" id="PS50188">
    <property type="entry name" value="B302_SPRY"/>
    <property type="match status" value="1"/>
</dbReference>
<keyword evidence="4 8" id="KW-0472">Membrane</keyword>
<dbReference type="Pfam" id="PF07686">
    <property type="entry name" value="V-set"/>
    <property type="match status" value="1"/>
</dbReference>
<proteinExistence type="inferred from homology"/>
<dbReference type="SMART" id="SM00409">
    <property type="entry name" value="IG"/>
    <property type="match status" value="1"/>
</dbReference>
<evidence type="ECO:0000313" key="13">
    <source>
        <dbReference type="Proteomes" id="UP000752171"/>
    </source>
</evidence>
<evidence type="ECO:0000256" key="7">
    <source>
        <dbReference type="ARBA" id="ARBA00023319"/>
    </source>
</evidence>
<dbReference type="PRINTS" id="PR01407">
    <property type="entry name" value="BUTYPHLNCDUF"/>
</dbReference>
<dbReference type="InterPro" id="IPR001870">
    <property type="entry name" value="B30.2/SPRY"/>
</dbReference>
<gene>
    <name evidence="12" type="primary">BTN2A2</name>
    <name evidence="12" type="ORF">AMEX_G27657</name>
</gene>
<dbReference type="SMART" id="SM00406">
    <property type="entry name" value="IGv"/>
    <property type="match status" value="1"/>
</dbReference>
<dbReference type="InterPro" id="IPR003879">
    <property type="entry name" value="Butyrophylin_SPRY"/>
</dbReference>
<evidence type="ECO:0000256" key="3">
    <source>
        <dbReference type="ARBA" id="ARBA00022729"/>
    </source>
</evidence>
<dbReference type="InterPro" id="IPR013320">
    <property type="entry name" value="ConA-like_dom_sf"/>
</dbReference>
<evidence type="ECO:0000313" key="12">
    <source>
        <dbReference type="EMBL" id="KAG9260007.1"/>
    </source>
</evidence>